<dbReference type="RefSeq" id="WP_254155690.1">
    <property type="nucleotide sequence ID" value="NZ_CP100355.1"/>
</dbReference>
<dbReference type="Proteomes" id="UP001056855">
    <property type="component" value="Chromosome"/>
</dbReference>
<evidence type="ECO:0000259" key="2">
    <source>
        <dbReference type="Pfam" id="PF18545"/>
    </source>
</evidence>
<dbReference type="InterPro" id="IPR040624">
    <property type="entry name" value="HalOD1"/>
</dbReference>
<gene>
    <name evidence="3" type="ORF">NGM29_09335</name>
</gene>
<evidence type="ECO:0000313" key="4">
    <source>
        <dbReference type="Proteomes" id="UP001056855"/>
    </source>
</evidence>
<feature type="compositionally biased region" description="Polar residues" evidence="1">
    <location>
        <begin position="78"/>
        <end position="92"/>
    </location>
</feature>
<dbReference type="GeneID" id="73290247"/>
<evidence type="ECO:0000313" key="3">
    <source>
        <dbReference type="EMBL" id="UTF52013.1"/>
    </source>
</evidence>
<sequence length="92" mass="10038">MQEDHDIGYRIIEAIATREGIDPLDVDPPLHDAVDVGALEDVLRSTNDSTSISFEYGRYTVHLDGPESVQLTPRPECDSSTACGSQSHHSEA</sequence>
<keyword evidence="4" id="KW-1185">Reference proteome</keyword>
<dbReference type="Pfam" id="PF18545">
    <property type="entry name" value="HalOD1"/>
    <property type="match status" value="1"/>
</dbReference>
<dbReference type="KEGG" id="sawl:NGM29_09335"/>
<feature type="region of interest" description="Disordered" evidence="1">
    <location>
        <begin position="66"/>
        <end position="92"/>
    </location>
</feature>
<proteinExistence type="predicted"/>
<name>A0A9E7N7V4_9EURY</name>
<dbReference type="EMBL" id="CP100355">
    <property type="protein sequence ID" value="UTF52013.1"/>
    <property type="molecule type" value="Genomic_DNA"/>
</dbReference>
<evidence type="ECO:0000256" key="1">
    <source>
        <dbReference type="SAM" id="MobiDB-lite"/>
    </source>
</evidence>
<organism evidence="3 4">
    <name type="scientific">Natronosalvus rutilus</name>
    <dbReference type="NCBI Taxonomy" id="2953753"/>
    <lineage>
        <taxon>Archaea</taxon>
        <taxon>Methanobacteriati</taxon>
        <taxon>Methanobacteriota</taxon>
        <taxon>Stenosarchaea group</taxon>
        <taxon>Halobacteria</taxon>
        <taxon>Halobacteriales</taxon>
        <taxon>Natrialbaceae</taxon>
        <taxon>Natronosalvus</taxon>
    </lineage>
</organism>
<reference evidence="3" key="1">
    <citation type="submission" date="2022-06" db="EMBL/GenBank/DDBJ databases">
        <title>Diverse halophilic archaea isolated from saline environments.</title>
        <authorList>
            <person name="Cui H.-L."/>
        </authorList>
    </citation>
    <scope>NUCLEOTIDE SEQUENCE</scope>
    <source>
        <strain evidence="3">WLHS1</strain>
    </source>
</reference>
<dbReference type="AlphaFoldDB" id="A0A9E7N7V4"/>
<accession>A0A9E7N7V4</accession>
<protein>
    <recommendedName>
        <fullName evidence="2">Halobacterial output domain-containing protein</fullName>
    </recommendedName>
</protein>
<feature type="domain" description="Halobacterial output" evidence="2">
    <location>
        <begin position="8"/>
        <end position="73"/>
    </location>
</feature>